<protein>
    <submittedName>
        <fullName evidence="1">CRISPR-associated protein Csx17</fullName>
    </submittedName>
</protein>
<organism evidence="1 2">
    <name type="scientific">Haloechinothrix alba</name>
    <dbReference type="NCBI Taxonomy" id="664784"/>
    <lineage>
        <taxon>Bacteria</taxon>
        <taxon>Bacillati</taxon>
        <taxon>Actinomycetota</taxon>
        <taxon>Actinomycetes</taxon>
        <taxon>Pseudonocardiales</taxon>
        <taxon>Pseudonocardiaceae</taxon>
        <taxon>Haloechinothrix</taxon>
    </lineage>
</organism>
<dbReference type="InterPro" id="IPR026483">
    <property type="entry name" value="Cas_Csx17"/>
</dbReference>
<proteinExistence type="predicted"/>
<dbReference type="AlphaFoldDB" id="A0A238ZY52"/>
<sequence length="589" mass="63405">MLCRNEFPDEALAWLDAATVLAGEDDVAFSRLLGTGGNFGRQELAVTYISRVQSAFTDPRSRQWLHALLAGEENVSYLRSPVGQFDPGRAGGIQSSPLEKADDTGFANPWSFLFTLEGALLFAAAVVRRHGAEYSEAAVPFQVRGATGGHATAAPDESVLGELWTPEWTAPARLEEIVQLLGEGRAEWNNHPARSGLDFARAVASLGVDRGIAAFERYVFVDRLGQNPLAIPADRMPVRRRESVLLLADLDGWLDRIPRGSSANVAARVRGVEQALFTHASSGETADFVEVLAALGRAHEAVATSGAARRVVPPLVLPSGTAIADELESVLGEDPELRVALALATAHDDPPEGERHRPTLHGLRPLLSPVTSEQHRPAWSKRPAASSLAAGPYQALAMAARRRAMPRSDDDQNDDVQPAVRGARIAFRHGRRLRTGDVRDLIDGMLDERRVADLLAGLLTIDWRGAGRGSLSGKSASDVALDLLLPFSSTEPVKVAVADGSCVPKLFRPGHQWPALLAAGRADEVLDDAARRLRISGIPHVIRPHHHSSNGERLAAALLTRVREPDVEHALRRVGVLPPTTTDADKEPA</sequence>
<accession>A0A238ZY52</accession>
<evidence type="ECO:0000313" key="2">
    <source>
        <dbReference type="Proteomes" id="UP000198348"/>
    </source>
</evidence>
<dbReference type="NCBIfam" id="TIGR04113">
    <property type="entry name" value="cas_csx17"/>
    <property type="match status" value="1"/>
</dbReference>
<name>A0A238ZY52_9PSEU</name>
<reference evidence="2" key="1">
    <citation type="submission" date="2017-06" db="EMBL/GenBank/DDBJ databases">
        <authorList>
            <person name="Varghese N."/>
            <person name="Submissions S."/>
        </authorList>
    </citation>
    <scope>NUCLEOTIDE SEQUENCE [LARGE SCALE GENOMIC DNA]</scope>
    <source>
        <strain evidence="2">DSM 45207</strain>
    </source>
</reference>
<dbReference type="Proteomes" id="UP000198348">
    <property type="component" value="Unassembled WGS sequence"/>
</dbReference>
<keyword evidence="2" id="KW-1185">Reference proteome</keyword>
<dbReference type="EMBL" id="FZNW01000027">
    <property type="protein sequence ID" value="SNR88062.1"/>
    <property type="molecule type" value="Genomic_DNA"/>
</dbReference>
<gene>
    <name evidence="1" type="ORF">SAMN06265360_12715</name>
</gene>
<evidence type="ECO:0000313" key="1">
    <source>
        <dbReference type="EMBL" id="SNR88062.1"/>
    </source>
</evidence>